<dbReference type="AlphaFoldDB" id="A0A4D9DEY6"/>
<evidence type="ECO:0000313" key="4">
    <source>
        <dbReference type="EMBL" id="TFJ87288.1"/>
    </source>
</evidence>
<comment type="caution">
    <text evidence="4">The sequence shown here is derived from an EMBL/GenBank/DDBJ whole genome shotgun (WGS) entry which is preliminary data.</text>
</comment>
<feature type="region of interest" description="Disordered" evidence="3">
    <location>
        <begin position="56"/>
        <end position="106"/>
    </location>
</feature>
<evidence type="ECO:0000256" key="2">
    <source>
        <dbReference type="ARBA" id="ARBA00022946"/>
    </source>
</evidence>
<evidence type="ECO:0000256" key="3">
    <source>
        <dbReference type="SAM" id="MobiDB-lite"/>
    </source>
</evidence>
<comment type="similarity">
    <text evidence="1">Belongs to the mTERF family.</text>
</comment>
<evidence type="ECO:0000313" key="5">
    <source>
        <dbReference type="Proteomes" id="UP000355283"/>
    </source>
</evidence>
<feature type="compositionally biased region" description="Acidic residues" evidence="3">
    <location>
        <begin position="84"/>
        <end position="105"/>
    </location>
</feature>
<evidence type="ECO:0000256" key="1">
    <source>
        <dbReference type="ARBA" id="ARBA00007692"/>
    </source>
</evidence>
<protein>
    <submittedName>
        <fullName evidence="4">Uncharacterized protein</fullName>
    </submittedName>
</protein>
<gene>
    <name evidence="4" type="ORF">NSK_001620</name>
</gene>
<dbReference type="InterPro" id="IPR003690">
    <property type="entry name" value="MTERF"/>
</dbReference>
<proteinExistence type="inferred from homology"/>
<dbReference type="EMBL" id="SDOX01000006">
    <property type="protein sequence ID" value="TFJ87288.1"/>
    <property type="molecule type" value="Genomic_DNA"/>
</dbReference>
<dbReference type="PANTHER" id="PTHR13068">
    <property type="entry name" value="CGI-12 PROTEIN-RELATED"/>
    <property type="match status" value="1"/>
</dbReference>
<keyword evidence="5" id="KW-1185">Reference proteome</keyword>
<dbReference type="Pfam" id="PF02536">
    <property type="entry name" value="mTERF"/>
    <property type="match status" value="1"/>
</dbReference>
<reference evidence="4 5" key="1">
    <citation type="submission" date="2019-01" db="EMBL/GenBank/DDBJ databases">
        <title>Nuclear Genome Assembly of the Microalgal Biofuel strain Nannochloropsis salina CCMP1776.</title>
        <authorList>
            <person name="Hovde B."/>
        </authorList>
    </citation>
    <scope>NUCLEOTIDE SEQUENCE [LARGE SCALE GENOMIC DNA]</scope>
    <source>
        <strain evidence="4 5">CCMP1776</strain>
    </source>
</reference>
<dbReference type="InterPro" id="IPR038538">
    <property type="entry name" value="MTERF_sf"/>
</dbReference>
<feature type="compositionally biased region" description="Basic and acidic residues" evidence="3">
    <location>
        <begin position="56"/>
        <end position="70"/>
    </location>
</feature>
<organism evidence="4 5">
    <name type="scientific">Nannochloropsis salina CCMP1776</name>
    <dbReference type="NCBI Taxonomy" id="1027361"/>
    <lineage>
        <taxon>Eukaryota</taxon>
        <taxon>Sar</taxon>
        <taxon>Stramenopiles</taxon>
        <taxon>Ochrophyta</taxon>
        <taxon>Eustigmatophyceae</taxon>
        <taxon>Eustigmatales</taxon>
        <taxon>Monodopsidaceae</taxon>
        <taxon>Microchloropsis</taxon>
        <taxon>Microchloropsis salina</taxon>
    </lineage>
</organism>
<dbReference type="SMART" id="SM00733">
    <property type="entry name" value="Mterf"/>
    <property type="match status" value="5"/>
</dbReference>
<sequence length="465" mass="52051">MPYTPPSAEDVDERQQQYMNIPRRRGRLVRRAAVQAQAFLSAAINEGVLVEEMEHERGEDCRRRPVEDAKTTSSTPSCEKVGPTEEEWGALDGSNVEEEEDEDEDGVRWPLAKRCKMTKPLTSRVRHSEATLSIMRHFWRSKGVSAKLQLEKLVGLAQTRRLYADPSRIDIKLQQLCTMLPGADVVKIVSNAPNLLVYDLVLSIPPKVAALQRILPRCDIIKILVSSPHLLTFNIEANIAPKIQHLRRLLPGANIVKIVSAAPNLLSYDVEGSLTQKVQALFRLLPGANVIKLISYAPTLLYHDTEASIAPKLRALASLLPGCDVTKMVCAAPPLLCSDIEGSIARKLLWMREMVNGSVEEVYEKVESNPRLLTCGYGVVFGRLEFIFKNHGHYVPVKEMRGILLAPVSRFERECPDYAAYLAQQLVNAEWAQAKGRSVQEILGKGVKHLEREYGNCLRHVVNKD</sequence>
<dbReference type="PANTHER" id="PTHR13068:SF151">
    <property type="entry name" value="TRANSCRIPTION TERMINATION FACTOR MTERF9, CHLOROPLASTIC"/>
    <property type="match status" value="1"/>
</dbReference>
<accession>A0A4D9DEY6</accession>
<dbReference type="GO" id="GO:0003676">
    <property type="term" value="F:nucleic acid binding"/>
    <property type="evidence" value="ECO:0007669"/>
    <property type="project" value="InterPro"/>
</dbReference>
<name>A0A4D9DEY6_9STRA</name>
<dbReference type="Gene3D" id="1.25.70.10">
    <property type="entry name" value="Transcription termination factor 3, mitochondrial"/>
    <property type="match status" value="2"/>
</dbReference>
<keyword evidence="2" id="KW-0809">Transit peptide</keyword>
<dbReference type="OrthoDB" id="637682at2759"/>
<dbReference type="Proteomes" id="UP000355283">
    <property type="component" value="Unassembled WGS sequence"/>
</dbReference>